<keyword evidence="4 7" id="KW-0560">Oxidoreductase</keyword>
<accession>A0A8B8CFP8</accession>
<dbReference type="GO" id="GO:0008131">
    <property type="term" value="F:primary methylamine oxidase activity"/>
    <property type="evidence" value="ECO:0007669"/>
    <property type="project" value="UniProtKB-ARBA"/>
</dbReference>
<comment type="catalytic activity">
    <reaction evidence="5">
        <text>a secondary aliphatic amine + O2 + H2O = a primary amine + an aldehyde + H2O2</text>
        <dbReference type="Rhea" id="RHEA:26414"/>
        <dbReference type="ChEBI" id="CHEBI:15377"/>
        <dbReference type="ChEBI" id="CHEBI:15379"/>
        <dbReference type="ChEBI" id="CHEBI:16240"/>
        <dbReference type="ChEBI" id="CHEBI:17478"/>
        <dbReference type="ChEBI" id="CHEBI:58855"/>
        <dbReference type="ChEBI" id="CHEBI:65296"/>
        <dbReference type="EC" id="1.4.3.4"/>
    </reaction>
</comment>
<evidence type="ECO:0000256" key="5">
    <source>
        <dbReference type="ARBA" id="ARBA00048448"/>
    </source>
</evidence>
<comment type="subcellular location">
    <subcellularLocation>
        <location evidence="2">Mitochondrion outer membrane</location>
        <topology evidence="2">Single-pass type IV membrane protein</topology>
        <orientation evidence="2">Cytoplasmic side</orientation>
    </subcellularLocation>
</comment>
<dbReference type="InterPro" id="IPR036188">
    <property type="entry name" value="FAD/NAD-bd_sf"/>
</dbReference>
<reference evidence="10" key="1">
    <citation type="submission" date="2025-08" db="UniProtKB">
        <authorList>
            <consortium name="RefSeq"/>
        </authorList>
    </citation>
    <scope>IDENTIFICATION</scope>
    <source>
        <tissue evidence="10">Whole sample</tissue>
    </source>
</reference>
<name>A0A8B8CFP8_CRAVI</name>
<feature type="binding site" evidence="6">
    <location>
        <position position="357"/>
    </location>
    <ligand>
        <name>substrate</name>
    </ligand>
</feature>
<comment type="cofactor">
    <cofactor evidence="1 7">
        <name>FAD</name>
        <dbReference type="ChEBI" id="CHEBI:57692"/>
    </cofactor>
</comment>
<dbReference type="Gene3D" id="1.10.405.10">
    <property type="entry name" value="Guanine Nucleotide Dissociation Inhibitor, domain 1"/>
    <property type="match status" value="1"/>
</dbReference>
<evidence type="ECO:0000256" key="2">
    <source>
        <dbReference type="ARBA" id="ARBA00004362"/>
    </source>
</evidence>
<dbReference type="Gene3D" id="3.50.50.60">
    <property type="entry name" value="FAD/NAD(P)-binding domain"/>
    <property type="match status" value="1"/>
</dbReference>
<keyword evidence="7" id="KW-0285">Flavoprotein</keyword>
<sequence>MKADVVVVGGGISGLTAAYQLHKKDSSLQVVVLEAKDRVGGRTLTLPLKTADEDGTDYFDLGGQWVGRCQPQIMDMLKELNLTTCGQYLDGKKFMQLGSDEIRSYSSDIPSLSPLALLDLNLLINKLEWMRKQVDIRDPYQSDYGPEWDAMTMDSFLKQKLWTIGARESIEAACRCMFGVEVTQISVLYFISYMSAADSLKSLIEATENTAQEYKIVGGAQQVSQKLADKLPPSCVQLKQPVRKITQGDSSVTVTTENGEEYTCERVVLAVPPNMTDKIQFEPVLPSSRKELIKRMPAGDLTKVIVTYKEAFWRKAGISGEFVTNGGPSERPECDRGPLCIVYDGTSAKGNAAIVAFLGGAPAIQWRNEQEENRKSAVLKSLSDFLGPEAMDCLDYAEKDWGMEPYNEGSPVCSVAPGAMAYFAKGLRQPFHRIHFAGTESATAWCGYMSGAVQSGLRAANEVLYQMKPQALSAQELDMTFYGPSNFLCKRKTRREGLRTLVKVTLGLGTVVVLFYIGKKVVNIVNEKYTNSVSKIIIL</sequence>
<proteinExistence type="inferred from homology"/>
<feature type="binding site" evidence="6">
    <location>
        <position position="13"/>
    </location>
    <ligand>
        <name>FAD</name>
        <dbReference type="ChEBI" id="CHEBI:57692"/>
    </ligand>
</feature>
<dbReference type="RefSeq" id="XP_022314618.1">
    <property type="nucleotide sequence ID" value="XM_022458910.1"/>
</dbReference>
<evidence type="ECO:0000256" key="3">
    <source>
        <dbReference type="ARBA" id="ARBA00005995"/>
    </source>
</evidence>
<evidence type="ECO:0000256" key="7">
    <source>
        <dbReference type="RuleBase" id="RU362067"/>
    </source>
</evidence>
<evidence type="ECO:0000313" key="10">
    <source>
        <dbReference type="RefSeq" id="XP_022314618.1"/>
    </source>
</evidence>
<dbReference type="Proteomes" id="UP000694844">
    <property type="component" value="Chromosome 2"/>
</dbReference>
<dbReference type="InterPro" id="IPR001613">
    <property type="entry name" value="Flavin_amine_oxidase"/>
</dbReference>
<dbReference type="PANTHER" id="PTHR43563:SF14">
    <property type="entry name" value="AMINE OXIDASE"/>
    <property type="match status" value="1"/>
</dbReference>
<dbReference type="SUPFAM" id="SSF54373">
    <property type="entry name" value="FAD-linked reductases, C-terminal domain"/>
    <property type="match status" value="1"/>
</dbReference>
<dbReference type="GO" id="GO:0005741">
    <property type="term" value="C:mitochondrial outer membrane"/>
    <property type="evidence" value="ECO:0007669"/>
    <property type="project" value="UniProtKB-SubCell"/>
</dbReference>
<evidence type="ECO:0000256" key="4">
    <source>
        <dbReference type="ARBA" id="ARBA00023002"/>
    </source>
</evidence>
<dbReference type="InterPro" id="IPR002937">
    <property type="entry name" value="Amino_oxidase"/>
</dbReference>
<feature type="binding site" evidence="6">
    <location>
        <begin position="34"/>
        <end position="35"/>
    </location>
    <ligand>
        <name>FAD</name>
        <dbReference type="ChEBI" id="CHEBI:57692"/>
    </ligand>
</feature>
<feature type="domain" description="Amine oxidase" evidence="8">
    <location>
        <begin position="12"/>
        <end position="464"/>
    </location>
</feature>
<feature type="binding site" evidence="6">
    <location>
        <position position="242"/>
    </location>
    <ligand>
        <name>FAD</name>
        <dbReference type="ChEBI" id="CHEBI:57692"/>
    </ligand>
</feature>
<evidence type="ECO:0000256" key="1">
    <source>
        <dbReference type="ARBA" id="ARBA00001974"/>
    </source>
</evidence>
<dbReference type="GO" id="GO:0097621">
    <property type="term" value="F:monoamine oxidase activity"/>
    <property type="evidence" value="ECO:0007669"/>
    <property type="project" value="UniProtKB-EC"/>
</dbReference>
<gene>
    <name evidence="10" type="primary">LOC111119088</name>
</gene>
<comment type="similarity">
    <text evidence="3 7">Belongs to the flavin monoamine oxidase family.</text>
</comment>
<dbReference type="EC" id="1.4.3.-" evidence="7"/>
<dbReference type="AlphaFoldDB" id="A0A8B8CFP8"/>
<dbReference type="Gene3D" id="3.90.660.10">
    <property type="match status" value="1"/>
</dbReference>
<dbReference type="OrthoDB" id="7777654at2759"/>
<evidence type="ECO:0000256" key="6">
    <source>
        <dbReference type="PIRSR" id="PIRSR601613-1"/>
    </source>
</evidence>
<keyword evidence="9" id="KW-1185">Reference proteome</keyword>
<protein>
    <recommendedName>
        <fullName evidence="7">Amine oxidase</fullName>
        <ecNumber evidence="7">1.4.3.-</ecNumber>
    </recommendedName>
</protein>
<dbReference type="SUPFAM" id="SSF51905">
    <property type="entry name" value="FAD/NAD(P)-binding domain"/>
    <property type="match status" value="1"/>
</dbReference>
<feature type="binding site" evidence="6">
    <location>
        <position position="440"/>
    </location>
    <ligand>
        <name>FAD</name>
        <dbReference type="ChEBI" id="CHEBI:57692"/>
    </ligand>
</feature>
<dbReference type="InterPro" id="IPR050703">
    <property type="entry name" value="Flavin_MAO"/>
</dbReference>
<organism evidence="9 10">
    <name type="scientific">Crassostrea virginica</name>
    <name type="common">Eastern oyster</name>
    <dbReference type="NCBI Taxonomy" id="6565"/>
    <lineage>
        <taxon>Eukaryota</taxon>
        <taxon>Metazoa</taxon>
        <taxon>Spiralia</taxon>
        <taxon>Lophotrochozoa</taxon>
        <taxon>Mollusca</taxon>
        <taxon>Bivalvia</taxon>
        <taxon>Autobranchia</taxon>
        <taxon>Pteriomorphia</taxon>
        <taxon>Ostreida</taxon>
        <taxon>Ostreoidea</taxon>
        <taxon>Ostreidae</taxon>
        <taxon>Crassostrea</taxon>
    </lineage>
</organism>
<dbReference type="Pfam" id="PF01593">
    <property type="entry name" value="Amino_oxidase"/>
    <property type="match status" value="1"/>
</dbReference>
<keyword evidence="7" id="KW-0274">FAD</keyword>
<dbReference type="PRINTS" id="PR00757">
    <property type="entry name" value="AMINEOXDASEF"/>
</dbReference>
<evidence type="ECO:0000259" key="8">
    <source>
        <dbReference type="Pfam" id="PF01593"/>
    </source>
</evidence>
<evidence type="ECO:0000313" key="9">
    <source>
        <dbReference type="Proteomes" id="UP000694844"/>
    </source>
</evidence>
<dbReference type="PANTHER" id="PTHR43563">
    <property type="entry name" value="AMINE OXIDASE"/>
    <property type="match status" value="1"/>
</dbReference>
<dbReference type="GeneID" id="111119088"/>